<dbReference type="PATRIC" id="fig|1276220.3.peg.348"/>
<keyword evidence="3" id="KW-1185">Reference proteome</keyword>
<evidence type="ECO:0000313" key="2">
    <source>
        <dbReference type="EMBL" id="AGR41003.1"/>
    </source>
</evidence>
<reference evidence="2 3" key="1">
    <citation type="journal article" date="2013" name="Genome Biol. Evol.">
        <title>Comparison of metabolic capacities and inference of gene content evolution in mosquito-associated Spiroplasma diminutum and S. taiwanense.</title>
        <authorList>
            <person name="Lo W.S."/>
            <person name="Ku C."/>
            <person name="Chen L.L."/>
            <person name="Chang T.H."/>
            <person name="Kuo C.H."/>
        </authorList>
    </citation>
    <scope>NUCLEOTIDE SEQUENCE [LARGE SCALE GENOMIC DNA]</scope>
    <source>
        <strain evidence="2">CT-1</strain>
    </source>
</reference>
<dbReference type="STRING" id="1276220.STAIW_v1c03450"/>
<name>S5MB53_9MOLU</name>
<dbReference type="RefSeq" id="WP_020834142.1">
    <property type="nucleotide sequence ID" value="NC_021846.1"/>
</dbReference>
<feature type="domain" description="DUF2779" evidence="1">
    <location>
        <begin position="467"/>
        <end position="605"/>
    </location>
</feature>
<dbReference type="EMBL" id="CP005074">
    <property type="protein sequence ID" value="AGR41003.1"/>
    <property type="molecule type" value="Genomic_DNA"/>
</dbReference>
<dbReference type="HOGENOM" id="CLU_386799_0_0_14"/>
<organism evidence="2 3">
    <name type="scientific">Spiroplasma taiwanense CT-1</name>
    <dbReference type="NCBI Taxonomy" id="1276220"/>
    <lineage>
        <taxon>Bacteria</taxon>
        <taxon>Bacillati</taxon>
        <taxon>Mycoplasmatota</taxon>
        <taxon>Mollicutes</taxon>
        <taxon>Entomoplasmatales</taxon>
        <taxon>Spiroplasmataceae</taxon>
        <taxon>Spiroplasma</taxon>
    </lineage>
</organism>
<protein>
    <recommendedName>
        <fullName evidence="1">DUF2779 domain-containing protein</fullName>
    </recommendedName>
</protein>
<sequence length="699" mass="83835">MNKEMLAVTKEDFKRYLTECPKIAWIFHSFENFQKTVQLKKQKKIEIHYKTPTDNEDDYNSSAGFEVFELYFDLLNKNENELDENQIIQREILKKQLNDTNGFEIIGIPAETIVDGNEVGLAAREYFIEKLYKENLKNKTNYKYFDLSNLNYEESIEKTKELLKDLNYKYLFEPTFEFMNSKLKIRCDVLINHGNNRIEIIEFKASTSSKVVHFFDVFYQKKVLEKNNYIIDDIKIGLIEKNYLRGVGIISERDHFEVIEEDISFENDIKLFIEKLVLPNLGESDLNYNQLIKITNQLENTVTKPNLLDLINKFEESGFDFDEIIIEISNSFKDDEFLFKRYCKKFHLKYKASQIIEETPFCKTTVPYYDKKEFNLYELTRFKKEATIINNLFEKQQEIYIKNLQDLDDSKYIYMNKNIFGADQKRIIKVVKKYLETGINVPANLIKEEGYDRLLNLLKDYYKFPVYMYDFETVKWAIPKYDNSWSYEQIPFQYSIHVIEDEKFDFNNSDLTMKHMNFIANKQEDPRPEFLVNFVRDCFKYGPGIYVAYNKSFEKMVLKNLIFLYPEFEKPLKYIYQNTIDLMNFFKKSKDNWLIYHPDFRGSYSIKKTQPALDNRLNYKDLKINKGDKASQTFRQFLDEVISIEEYQIILKEDMLKYCDRDTLAMVVVLQKIIELVTQYDCNFKEKIDRLLREEENDV</sequence>
<evidence type="ECO:0000313" key="3">
    <source>
        <dbReference type="Proteomes" id="UP000014984"/>
    </source>
</evidence>
<dbReference type="InterPro" id="IPR021301">
    <property type="entry name" value="DUF2779"/>
</dbReference>
<dbReference type="eggNOG" id="COG1468">
    <property type="taxonomic scope" value="Bacteria"/>
</dbReference>
<dbReference type="Proteomes" id="UP000014984">
    <property type="component" value="Chromosome"/>
</dbReference>
<dbReference type="KEGG" id="stai:STAIW_v1c03450"/>
<proteinExistence type="predicted"/>
<accession>S5MB53</accession>
<dbReference type="Pfam" id="PF11074">
    <property type="entry name" value="DUF2779"/>
    <property type="match status" value="1"/>
</dbReference>
<dbReference type="AlphaFoldDB" id="S5MB53"/>
<evidence type="ECO:0000259" key="1">
    <source>
        <dbReference type="Pfam" id="PF11074"/>
    </source>
</evidence>
<gene>
    <name evidence="2" type="ORF">STAIW_v1c03450</name>
</gene>